<comment type="caution">
    <text evidence="2">The sequence shown here is derived from an EMBL/GenBank/DDBJ whole genome shotgun (WGS) entry which is preliminary data.</text>
</comment>
<dbReference type="PANTHER" id="PTHR12979">
    <property type="entry name" value="CCR4-NOT TRANSCRIPTION COMPLEX SUBUNIT 10"/>
    <property type="match status" value="1"/>
</dbReference>
<protein>
    <submittedName>
        <fullName evidence="2">CCR4-NOT transcription complex subunit 10</fullName>
    </submittedName>
</protein>
<reference evidence="2 3" key="1">
    <citation type="journal article" date="2016" name="DNA Res.">
        <title>The draft genome of MD-2 pineapple using hybrid error correction of long reads.</title>
        <authorList>
            <person name="Redwan R.M."/>
            <person name="Saidin A."/>
            <person name="Kumar S.V."/>
        </authorList>
    </citation>
    <scope>NUCLEOTIDE SEQUENCE [LARGE SCALE GENOMIC DNA]</scope>
    <source>
        <strain evidence="3">cv. MD2</strain>
        <tissue evidence="2">Leaf</tissue>
    </source>
</reference>
<dbReference type="GO" id="GO:0017148">
    <property type="term" value="P:negative regulation of translation"/>
    <property type="evidence" value="ECO:0007669"/>
    <property type="project" value="TreeGrafter"/>
</dbReference>
<dbReference type="SUPFAM" id="SSF48452">
    <property type="entry name" value="TPR-like"/>
    <property type="match status" value="1"/>
</dbReference>
<dbReference type="EMBL" id="LSRQ01001255">
    <property type="protein sequence ID" value="OAY78564.1"/>
    <property type="molecule type" value="Genomic_DNA"/>
</dbReference>
<sequence length="812" mass="89064">MEGQDAASAVGKEGAAEEDGVVSASALAKEAAVLFQNRRYAEGVDILKQLLLKKQDDPKVLHNIAVAEYFHDGCPDPKKLLDVLDRVKKKYEGLAHSSREQVEAANGIASNATVGSRGNSNAAHQLSFVNNSLVAYSEEFDTSIVKFNTAVILYHLHDYGQALSVLNSLYQNIEPIDETTALHVCLLLLDIALMSQDATKAADIIQYLEKSLGVGNTINQNDNGSMIQHHSSNQHKLLAKSNTAPDVSNSDSTAVENPLVGNLSDDSLEYETLYSTLDSGAQNLGRPSRNDLSKTSADLAASAADLKLKLQLYKVRLLLLTRNIKVAKRELKLAMNMARGRDSSIELLLKSQLEYARGNHRKAVKLLSAPTNRTEPAMLTMFYNNLGCLHHKQKAHNTSNFFFTKALRQSSSFQSEKPLKLATFSQDKSRLISYNCGLQHLVCRKPGIAARCFREAVPLFYNRPLFWLRFAECSLLALEMGLLSSRSDSSSCSDGEIIKVHVVGSGKWRQVVVDPVNSANNYSGSGGDLLSLSFARQCLLNAQLLLDTSEEKTAKTGLSTAASEANNIKQAITVSSDIKANANGDPKGGASSIATLQSSVASYEDMCRKENHKIKQAILVDLAFTELCLGNYLQTLSVVKAVQQMPDCSRMYVFLSRLYAAEALCHLNRPKEAAEELATYIAEGKNTEWPFNDEDLEKWFEEKGSSDSDDNVNGSTNKKSISEECKYLWSLKPEEARGMLYVNLAVMSAVQGDLEQASSFMKQGLGLLPDNPKALLASLYLDLLQGKAQEALPKLRQSRHVRFLRSSVTVSS</sequence>
<accession>A0A199VNC9</accession>
<dbReference type="Proteomes" id="UP000092600">
    <property type="component" value="Unassembled WGS sequence"/>
</dbReference>
<dbReference type="STRING" id="4615.A0A199VNC9"/>
<dbReference type="PANTHER" id="PTHR12979:SF5">
    <property type="entry name" value="CCR4-NOT TRANSCRIPTION COMPLEX SUBUNIT 10"/>
    <property type="match status" value="1"/>
</dbReference>
<dbReference type="AlphaFoldDB" id="A0A199VNC9"/>
<dbReference type="GO" id="GO:0006402">
    <property type="term" value="P:mRNA catabolic process"/>
    <property type="evidence" value="ECO:0007669"/>
    <property type="project" value="TreeGrafter"/>
</dbReference>
<name>A0A199VNC9_ANACO</name>
<organism evidence="2 3">
    <name type="scientific">Ananas comosus</name>
    <name type="common">Pineapple</name>
    <name type="synonym">Ananas ananas</name>
    <dbReference type="NCBI Taxonomy" id="4615"/>
    <lineage>
        <taxon>Eukaryota</taxon>
        <taxon>Viridiplantae</taxon>
        <taxon>Streptophyta</taxon>
        <taxon>Embryophyta</taxon>
        <taxon>Tracheophyta</taxon>
        <taxon>Spermatophyta</taxon>
        <taxon>Magnoliopsida</taxon>
        <taxon>Liliopsida</taxon>
        <taxon>Poales</taxon>
        <taxon>Bromeliaceae</taxon>
        <taxon>Bromelioideae</taxon>
        <taxon>Ananas</taxon>
    </lineage>
</organism>
<dbReference type="InterPro" id="IPR039740">
    <property type="entry name" value="CNOT10"/>
</dbReference>
<dbReference type="InterPro" id="IPR011990">
    <property type="entry name" value="TPR-like_helical_dom_sf"/>
</dbReference>
<evidence type="ECO:0000313" key="2">
    <source>
        <dbReference type="EMBL" id="OAY78564.1"/>
    </source>
</evidence>
<dbReference type="InterPro" id="IPR019734">
    <property type="entry name" value="TPR_rpt"/>
</dbReference>
<dbReference type="GO" id="GO:0030014">
    <property type="term" value="C:CCR4-NOT complex"/>
    <property type="evidence" value="ECO:0007669"/>
    <property type="project" value="InterPro"/>
</dbReference>
<proteinExistence type="inferred from homology"/>
<dbReference type="Gene3D" id="1.25.40.10">
    <property type="entry name" value="Tetratricopeptide repeat domain"/>
    <property type="match status" value="1"/>
</dbReference>
<evidence type="ECO:0000313" key="3">
    <source>
        <dbReference type="Proteomes" id="UP000092600"/>
    </source>
</evidence>
<comment type="similarity">
    <text evidence="1">Belongs to the CNOT10 family.</text>
</comment>
<dbReference type="SMART" id="SM00028">
    <property type="entry name" value="TPR"/>
    <property type="match status" value="3"/>
</dbReference>
<evidence type="ECO:0000256" key="1">
    <source>
        <dbReference type="ARBA" id="ARBA00010080"/>
    </source>
</evidence>
<gene>
    <name evidence="2" type="ORF">ACMD2_04455</name>
</gene>